<keyword evidence="4" id="KW-0813">Transport</keyword>
<keyword evidence="5" id="KW-0963">Cytoplasm</keyword>
<evidence type="ECO:0000256" key="9">
    <source>
        <dbReference type="ARBA" id="ARBA00022753"/>
    </source>
</evidence>
<evidence type="ECO:0000256" key="10">
    <source>
        <dbReference type="ARBA" id="ARBA00022771"/>
    </source>
</evidence>
<organism evidence="17 18">
    <name type="scientific">Popillia japonica</name>
    <name type="common">Japanese beetle</name>
    <dbReference type="NCBI Taxonomy" id="7064"/>
    <lineage>
        <taxon>Eukaryota</taxon>
        <taxon>Metazoa</taxon>
        <taxon>Ecdysozoa</taxon>
        <taxon>Arthropoda</taxon>
        <taxon>Hexapoda</taxon>
        <taxon>Insecta</taxon>
        <taxon>Pterygota</taxon>
        <taxon>Neoptera</taxon>
        <taxon>Endopterygota</taxon>
        <taxon>Coleoptera</taxon>
        <taxon>Polyphaga</taxon>
        <taxon>Scarabaeiformia</taxon>
        <taxon>Scarabaeidae</taxon>
        <taxon>Rutelinae</taxon>
        <taxon>Popillia</taxon>
    </lineage>
</organism>
<dbReference type="InterPro" id="IPR011011">
    <property type="entry name" value="Znf_FYVE_PHD"/>
</dbReference>
<dbReference type="InterPro" id="IPR018514">
    <property type="entry name" value="Rabaptin_CC"/>
</dbReference>
<keyword evidence="6" id="KW-0597">Phosphoprotein</keyword>
<gene>
    <name evidence="17" type="ORF">QE152_g28463</name>
</gene>
<dbReference type="Pfam" id="PF01363">
    <property type="entry name" value="FYVE"/>
    <property type="match status" value="1"/>
</dbReference>
<feature type="coiled-coil region" evidence="15">
    <location>
        <begin position="275"/>
        <end position="394"/>
    </location>
</feature>
<keyword evidence="7" id="KW-0254">Endocytosis</keyword>
<evidence type="ECO:0000256" key="15">
    <source>
        <dbReference type="SAM" id="Coils"/>
    </source>
</evidence>
<comment type="subcellular location">
    <subcellularLocation>
        <location evidence="2">Cytoplasm</location>
    </subcellularLocation>
    <subcellularLocation>
        <location evidence="1">Early endosome</location>
    </subcellularLocation>
</comment>
<reference evidence="17 18" key="1">
    <citation type="journal article" date="2024" name="BMC Genomics">
        <title>De novo assembly and annotation of Popillia japonica's genome with initial clues to its potential as an invasive pest.</title>
        <authorList>
            <person name="Cucini C."/>
            <person name="Boschi S."/>
            <person name="Funari R."/>
            <person name="Cardaioli E."/>
            <person name="Iannotti N."/>
            <person name="Marturano G."/>
            <person name="Paoli F."/>
            <person name="Bruttini M."/>
            <person name="Carapelli A."/>
            <person name="Frati F."/>
            <person name="Nardi F."/>
        </authorList>
    </citation>
    <scope>NUCLEOTIDE SEQUENCE [LARGE SCALE GENOMIC DNA]</scope>
    <source>
        <strain evidence="17">DMR45628</strain>
    </source>
</reference>
<dbReference type="PANTHER" id="PTHR31179:SF7">
    <property type="entry name" value="FYVE-TYPE DOMAIN-CONTAINING PROTEIN"/>
    <property type="match status" value="1"/>
</dbReference>
<dbReference type="InterPro" id="IPR003914">
    <property type="entry name" value="Rabaptin"/>
</dbReference>
<keyword evidence="9" id="KW-0967">Endosome</keyword>
<dbReference type="GO" id="GO:0008083">
    <property type="term" value="F:growth factor activity"/>
    <property type="evidence" value="ECO:0007669"/>
    <property type="project" value="InterPro"/>
</dbReference>
<dbReference type="PROSITE" id="PS50178">
    <property type="entry name" value="ZF_FYVE"/>
    <property type="match status" value="1"/>
</dbReference>
<feature type="domain" description="FYVE-type" evidence="16">
    <location>
        <begin position="568"/>
        <end position="626"/>
    </location>
</feature>
<evidence type="ECO:0000313" key="17">
    <source>
        <dbReference type="EMBL" id="KAK9704190.1"/>
    </source>
</evidence>
<evidence type="ECO:0000256" key="7">
    <source>
        <dbReference type="ARBA" id="ARBA00022583"/>
    </source>
</evidence>
<keyword evidence="18" id="KW-1185">Reference proteome</keyword>
<name>A0AAW1JJH3_POPJA</name>
<evidence type="ECO:0000259" key="16">
    <source>
        <dbReference type="PROSITE" id="PS50178"/>
    </source>
</evidence>
<evidence type="ECO:0000256" key="5">
    <source>
        <dbReference type="ARBA" id="ARBA00022490"/>
    </source>
</evidence>
<keyword evidence="12" id="KW-0653">Protein transport</keyword>
<feature type="coiled-coil region" evidence="15">
    <location>
        <begin position="455"/>
        <end position="538"/>
    </location>
</feature>
<dbReference type="Gene3D" id="3.30.40.10">
    <property type="entry name" value="Zinc/RING finger domain, C3HC4 (zinc finger)"/>
    <property type="match status" value="1"/>
</dbReference>
<comment type="similarity">
    <text evidence="3">Belongs to the rabaptin family.</text>
</comment>
<keyword evidence="8" id="KW-0479">Metal-binding</keyword>
<dbReference type="Proteomes" id="UP001458880">
    <property type="component" value="Unassembled WGS sequence"/>
</dbReference>
<evidence type="ECO:0000256" key="12">
    <source>
        <dbReference type="ARBA" id="ARBA00022927"/>
    </source>
</evidence>
<evidence type="ECO:0000256" key="3">
    <source>
        <dbReference type="ARBA" id="ARBA00006603"/>
    </source>
</evidence>
<evidence type="ECO:0000256" key="4">
    <source>
        <dbReference type="ARBA" id="ARBA00022448"/>
    </source>
</evidence>
<dbReference type="InterPro" id="IPR017455">
    <property type="entry name" value="Znf_FYVE-rel"/>
</dbReference>
<dbReference type="FunFam" id="1.20.5.730:FF:000005">
    <property type="entry name" value="RABaptiN (Rab effector)"/>
    <property type="match status" value="1"/>
</dbReference>
<proteinExistence type="inferred from homology"/>
<evidence type="ECO:0000313" key="18">
    <source>
        <dbReference type="Proteomes" id="UP001458880"/>
    </source>
</evidence>
<dbReference type="Pfam" id="PF03528">
    <property type="entry name" value="Rabaptin"/>
    <property type="match status" value="1"/>
</dbReference>
<dbReference type="Gene3D" id="1.20.5.730">
    <property type="entry name" value="Single helix bin"/>
    <property type="match status" value="1"/>
</dbReference>
<dbReference type="CDD" id="cd15739">
    <property type="entry name" value="FYVE_RABE_unchar"/>
    <property type="match status" value="1"/>
</dbReference>
<dbReference type="InterPro" id="IPR015390">
    <property type="entry name" value="Rabaptin_Rab5-bd_dom"/>
</dbReference>
<dbReference type="GO" id="GO:0015031">
    <property type="term" value="P:protein transport"/>
    <property type="evidence" value="ECO:0007669"/>
    <property type="project" value="UniProtKB-KW"/>
</dbReference>
<keyword evidence="13 15" id="KW-0175">Coiled coil</keyword>
<feature type="coiled-coil region" evidence="15">
    <location>
        <begin position="14"/>
        <end position="155"/>
    </location>
</feature>
<keyword evidence="10 14" id="KW-0863">Zinc-finger</keyword>
<dbReference type="PANTHER" id="PTHR31179">
    <property type="entry name" value="RAB GTPASE-BINDING EFFECTOR PROTEIN"/>
    <property type="match status" value="1"/>
</dbReference>
<evidence type="ECO:0000256" key="11">
    <source>
        <dbReference type="ARBA" id="ARBA00022833"/>
    </source>
</evidence>
<keyword evidence="11" id="KW-0862">Zinc</keyword>
<dbReference type="GO" id="GO:0006897">
    <property type="term" value="P:endocytosis"/>
    <property type="evidence" value="ECO:0007669"/>
    <property type="project" value="UniProtKB-KW"/>
</dbReference>
<dbReference type="SUPFAM" id="SSF57903">
    <property type="entry name" value="FYVE/PHD zinc finger"/>
    <property type="match status" value="1"/>
</dbReference>
<evidence type="ECO:0000256" key="14">
    <source>
        <dbReference type="PROSITE-ProRule" id="PRU00091"/>
    </source>
</evidence>
<evidence type="ECO:0000256" key="2">
    <source>
        <dbReference type="ARBA" id="ARBA00004496"/>
    </source>
</evidence>
<comment type="caution">
    <text evidence="17">The sequence shown here is derived from an EMBL/GenBank/DDBJ whole genome shotgun (WGS) entry which is preliminary data.</text>
</comment>
<evidence type="ECO:0000256" key="1">
    <source>
        <dbReference type="ARBA" id="ARBA00004412"/>
    </source>
</evidence>
<evidence type="ECO:0000256" key="8">
    <source>
        <dbReference type="ARBA" id="ARBA00022723"/>
    </source>
</evidence>
<dbReference type="EMBL" id="JASPKY010000356">
    <property type="protein sequence ID" value="KAK9704190.1"/>
    <property type="molecule type" value="Genomic_DNA"/>
</dbReference>
<dbReference type="InterPro" id="IPR013083">
    <property type="entry name" value="Znf_RING/FYVE/PHD"/>
</dbReference>
<dbReference type="InterPro" id="IPR000306">
    <property type="entry name" value="Znf_FYVE"/>
</dbReference>
<accession>A0AAW1JJH3</accession>
<sequence length="642" mass="74193">MEVQDQGAFETKDDIDIESRIRLLENEKKKIREEFDSQRAKMKELFLQKEDELRRKIDDNGRLVKDLQHLQSELDEVKSQLCVANIQLEANVEDTKQDTKRKAAEEIATLQQLVHETVEESSCSRSIYNTEVSKLHELIDQLEKENQELRNELQHSPYHTVSEQTSLVPSVMINAVTKKLAKKLGADAFMSQENTDDNISKNSEDELLKSIVAPLEEEIKALKDKLRATDAQLQKCRQCGHFPEHEIENRENHLSAATNTSFDGEESQNAVCDMCSNYEAHLVNEQQRVRDLQAKVATAEKAAERHREDLLKEIGFRKDMEEKWNEKKEEHKQQVMKLTTRTECAEQDLKELQETFEQTSAEVNQSLNALKLDRDRTQAELIKLQNENDNLVGKYSMHSHQLQSEMINFPNTVDELQELLLKSHQDLIIAKIGKEEAEEKENALRSDMVIRESVETSLQEEINNLKLQLEQLEEEKDQHLKRSKLLDRAYNEAKDKLNSAQSVHEELVSTKIKLEEQNSELKTRINSLQQELDTSETVQKDFVRLSQSLQVQLEKIRDSDTQVRWQHDEDVDECPTCRSGFAVTKRKEHCRHCGQIFCGRCLTRTVPSGPKQRLSKVCDVCHTLLVKSSAPYFSTEAPHSPD</sequence>
<dbReference type="Pfam" id="PF09311">
    <property type="entry name" value="Rab5-bind"/>
    <property type="match status" value="1"/>
</dbReference>
<dbReference type="AlphaFoldDB" id="A0AAW1JJH3"/>
<dbReference type="GO" id="GO:0008270">
    <property type="term" value="F:zinc ion binding"/>
    <property type="evidence" value="ECO:0007669"/>
    <property type="project" value="UniProtKB-KW"/>
</dbReference>
<dbReference type="GO" id="GO:0005769">
    <property type="term" value="C:early endosome"/>
    <property type="evidence" value="ECO:0007669"/>
    <property type="project" value="UniProtKB-SubCell"/>
</dbReference>
<dbReference type="GO" id="GO:0005096">
    <property type="term" value="F:GTPase activator activity"/>
    <property type="evidence" value="ECO:0007669"/>
    <property type="project" value="InterPro"/>
</dbReference>
<dbReference type="SMART" id="SM00064">
    <property type="entry name" value="FYVE"/>
    <property type="match status" value="1"/>
</dbReference>
<protein>
    <submittedName>
        <fullName evidence="17">FYVE zinc finger</fullName>
    </submittedName>
</protein>
<evidence type="ECO:0000256" key="6">
    <source>
        <dbReference type="ARBA" id="ARBA00022553"/>
    </source>
</evidence>
<evidence type="ECO:0000256" key="13">
    <source>
        <dbReference type="ARBA" id="ARBA00023054"/>
    </source>
</evidence>